<sequence length="37" mass="4412">MTEVKQKRINGFDYFVLAGLLMNVLIVVWLFGFWLLH</sequence>
<reference evidence="2 3" key="1">
    <citation type="submission" date="2016-10" db="EMBL/GenBank/DDBJ databases">
        <authorList>
            <person name="de Groot N.N."/>
        </authorList>
    </citation>
    <scope>NUCLEOTIDE SEQUENCE [LARGE SCALE GENOMIC DNA]</scope>
    <source>
        <strain evidence="2">MBHS1</strain>
    </source>
</reference>
<proteinExistence type="predicted"/>
<keyword evidence="3" id="KW-1185">Reference proteome</keyword>
<protein>
    <submittedName>
        <fullName evidence="2">Uncharacterized protein</fullName>
    </submittedName>
</protein>
<organism evidence="2 3">
    <name type="scientific">Candidatus Venteria ishoeyi</name>
    <dbReference type="NCBI Taxonomy" id="1899563"/>
    <lineage>
        <taxon>Bacteria</taxon>
        <taxon>Pseudomonadati</taxon>
        <taxon>Pseudomonadota</taxon>
        <taxon>Gammaproteobacteria</taxon>
        <taxon>Thiotrichales</taxon>
        <taxon>Thiotrichaceae</taxon>
        <taxon>Venteria</taxon>
    </lineage>
</organism>
<dbReference type="AlphaFoldDB" id="A0A1H6FB19"/>
<evidence type="ECO:0000256" key="1">
    <source>
        <dbReference type="SAM" id="Phobius"/>
    </source>
</evidence>
<evidence type="ECO:0000313" key="2">
    <source>
        <dbReference type="EMBL" id="SEH07278.1"/>
    </source>
</evidence>
<keyword evidence="1" id="KW-0812">Transmembrane</keyword>
<gene>
    <name evidence="2" type="ORF">MBHS_03153</name>
</gene>
<keyword evidence="1" id="KW-0472">Membrane</keyword>
<evidence type="ECO:0000313" key="3">
    <source>
        <dbReference type="Proteomes" id="UP000236724"/>
    </source>
</evidence>
<feature type="transmembrane region" description="Helical" evidence="1">
    <location>
        <begin position="12"/>
        <end position="36"/>
    </location>
</feature>
<dbReference type="Proteomes" id="UP000236724">
    <property type="component" value="Unassembled WGS sequence"/>
</dbReference>
<name>A0A1H6FB19_9GAMM</name>
<dbReference type="EMBL" id="FMSV02000528">
    <property type="protein sequence ID" value="SEH07278.1"/>
    <property type="molecule type" value="Genomic_DNA"/>
</dbReference>
<keyword evidence="1" id="KW-1133">Transmembrane helix</keyword>
<accession>A0A1H6FB19</accession>